<dbReference type="Gene3D" id="3.80.10.10">
    <property type="entry name" value="Ribonuclease Inhibitor"/>
    <property type="match status" value="3"/>
</dbReference>
<dbReference type="GO" id="GO:0031146">
    <property type="term" value="P:SCF-dependent proteasomal ubiquitin-dependent protein catabolic process"/>
    <property type="evidence" value="ECO:0007669"/>
    <property type="project" value="TreeGrafter"/>
</dbReference>
<dbReference type="SUPFAM" id="SSF52047">
    <property type="entry name" value="RNI-like"/>
    <property type="match status" value="1"/>
</dbReference>
<dbReference type="AlphaFoldDB" id="A0A1H9XP41"/>
<evidence type="ECO:0000313" key="1">
    <source>
        <dbReference type="EMBL" id="SES47945.1"/>
    </source>
</evidence>
<dbReference type="STRING" id="155974.SAMN04487818_11842"/>
<dbReference type="PANTHER" id="PTHR13318">
    <property type="entry name" value="PARTNER OF PAIRED, ISOFORM B-RELATED"/>
    <property type="match status" value="1"/>
</dbReference>
<name>A0A1H9XP41_9PSEU</name>
<evidence type="ECO:0000313" key="2">
    <source>
        <dbReference type="Proteomes" id="UP000199051"/>
    </source>
</evidence>
<dbReference type="EMBL" id="FOGI01000018">
    <property type="protein sequence ID" value="SES47945.1"/>
    <property type="molecule type" value="Genomic_DNA"/>
</dbReference>
<dbReference type="Pfam" id="PF13516">
    <property type="entry name" value="LRR_6"/>
    <property type="match status" value="2"/>
</dbReference>
<dbReference type="GO" id="GO:0019005">
    <property type="term" value="C:SCF ubiquitin ligase complex"/>
    <property type="evidence" value="ECO:0007669"/>
    <property type="project" value="TreeGrafter"/>
</dbReference>
<protein>
    <submittedName>
        <fullName evidence="1">Leucine Rich repeat</fullName>
    </submittedName>
</protein>
<sequence length="692" mass="74949">MYTAPVDDYGIDRILAGPPSKIAFRALCAAVDRAGNAPELIARCDQGLAAWPDSVREAPWSWYAMATLGHSKATWPLVRSLDIRTQRCQMLDPPFPDPRAQPEVRQVTSVVAGWSPTRRSSLAAITDSLAHWPDLRAVGVEFLSEHDDEQVARFADHEAATRLESLSLLDLGDSLLHSGLPTFRPPAGRPWRLRHVAVSGADLAYLLRSGLVPDLRSADVLVRDLDEARGLAARPELAQLERLGIGSRCGWNGESPLWEPFAGNVIEQDDDACAAFFAAADLSGLRELVVRGVELVLGRVGLGARGVEAIVACGVLGRMTALTLELLPIHDPTIALVVGSLDHQRVESLTLADLVATDRTAAAFAAAGAFPRLRHLDLSRNNLDALGAALLATEVDLPVLEHLDLSGRGVVGSYYGNAVQPIGDKGVSAWANSRNTRNLTTVKVSLCGLGVEGITALLTSTTLPALTTLNITGNLCSGWPAALRDAPVWRTLRTLDLTGTGFDGEEISALVLTAEAPELRSVLLDYNSVGSGAALAQWPLLPQLWELSLHDTAIDDDGLRALAVSGAARSLLELDLEQDCSNRSARHTPLPPEVIERSAFPSLDTIFLGIVDEYHGARYRSGFTTAIRERLTADPTTRPELLAYLVHLDLEELNDDAEWETKVPETDPRAQRLTNHRMGIERAREFIRHLHT</sequence>
<dbReference type="Proteomes" id="UP000199051">
    <property type="component" value="Unassembled WGS sequence"/>
</dbReference>
<dbReference type="InterPro" id="IPR001611">
    <property type="entry name" value="Leu-rich_rpt"/>
</dbReference>
<dbReference type="InterPro" id="IPR032675">
    <property type="entry name" value="LRR_dom_sf"/>
</dbReference>
<proteinExistence type="predicted"/>
<gene>
    <name evidence="1" type="ORF">SAMN04487818_11842</name>
</gene>
<reference evidence="2" key="1">
    <citation type="submission" date="2016-10" db="EMBL/GenBank/DDBJ databases">
        <authorList>
            <person name="Varghese N."/>
            <person name="Submissions S."/>
        </authorList>
    </citation>
    <scope>NUCLEOTIDE SEQUENCE [LARGE SCALE GENOMIC DNA]</scope>
    <source>
        <strain evidence="2">DSM 44260</strain>
    </source>
</reference>
<accession>A0A1H9XP41</accession>
<keyword evidence="2" id="KW-1185">Reference proteome</keyword>
<organism evidence="1 2">
    <name type="scientific">Actinokineospora terrae</name>
    <dbReference type="NCBI Taxonomy" id="155974"/>
    <lineage>
        <taxon>Bacteria</taxon>
        <taxon>Bacillati</taxon>
        <taxon>Actinomycetota</taxon>
        <taxon>Actinomycetes</taxon>
        <taxon>Pseudonocardiales</taxon>
        <taxon>Pseudonocardiaceae</taxon>
        <taxon>Actinokineospora</taxon>
    </lineage>
</organism>